<dbReference type="PANTHER" id="PTHR44259">
    <property type="entry name" value="OS07G0183000 PROTEIN-RELATED"/>
    <property type="match status" value="1"/>
</dbReference>
<dbReference type="InterPro" id="IPR005174">
    <property type="entry name" value="KIB1-4_b-propeller"/>
</dbReference>
<dbReference type="Pfam" id="PF03478">
    <property type="entry name" value="Beta-prop_KIB1-4"/>
    <property type="match status" value="2"/>
</dbReference>
<keyword evidence="3" id="KW-1185">Reference proteome</keyword>
<name>A0AAE0AVL4_9ROSI</name>
<dbReference type="Proteomes" id="UP001281410">
    <property type="component" value="Unassembled WGS sequence"/>
</dbReference>
<dbReference type="InterPro" id="IPR050942">
    <property type="entry name" value="F-box_BR-signaling"/>
</dbReference>
<dbReference type="EMBL" id="JANJYJ010000002">
    <property type="protein sequence ID" value="KAK3225091.1"/>
    <property type="molecule type" value="Genomic_DNA"/>
</dbReference>
<comment type="caution">
    <text evidence="2">The sequence shown here is derived from an EMBL/GenBank/DDBJ whole genome shotgun (WGS) entry which is preliminary data.</text>
</comment>
<protein>
    <recommendedName>
        <fullName evidence="1">KIB1-4 beta-propeller domain-containing protein</fullName>
    </recommendedName>
</protein>
<feature type="domain" description="KIB1-4 beta-propeller" evidence="1">
    <location>
        <begin position="169"/>
        <end position="256"/>
    </location>
</feature>
<organism evidence="2 3">
    <name type="scientific">Dipteronia sinensis</name>
    <dbReference type="NCBI Taxonomy" id="43782"/>
    <lineage>
        <taxon>Eukaryota</taxon>
        <taxon>Viridiplantae</taxon>
        <taxon>Streptophyta</taxon>
        <taxon>Embryophyta</taxon>
        <taxon>Tracheophyta</taxon>
        <taxon>Spermatophyta</taxon>
        <taxon>Magnoliopsida</taxon>
        <taxon>eudicotyledons</taxon>
        <taxon>Gunneridae</taxon>
        <taxon>Pentapetalae</taxon>
        <taxon>rosids</taxon>
        <taxon>malvids</taxon>
        <taxon>Sapindales</taxon>
        <taxon>Sapindaceae</taxon>
        <taxon>Hippocastanoideae</taxon>
        <taxon>Acereae</taxon>
        <taxon>Dipteronia</taxon>
    </lineage>
</organism>
<reference evidence="2" key="1">
    <citation type="journal article" date="2023" name="Plant J.">
        <title>Genome sequences and population genomics provide insights into the demographic history, inbreeding, and mutation load of two 'living fossil' tree species of Dipteronia.</title>
        <authorList>
            <person name="Feng Y."/>
            <person name="Comes H.P."/>
            <person name="Chen J."/>
            <person name="Zhu S."/>
            <person name="Lu R."/>
            <person name="Zhang X."/>
            <person name="Li P."/>
            <person name="Qiu J."/>
            <person name="Olsen K.M."/>
            <person name="Qiu Y."/>
        </authorList>
    </citation>
    <scope>NUCLEOTIDE SEQUENCE</scope>
    <source>
        <strain evidence="2">NBL</strain>
    </source>
</reference>
<evidence type="ECO:0000313" key="3">
    <source>
        <dbReference type="Proteomes" id="UP001281410"/>
    </source>
</evidence>
<sequence>MASTSWRAAASEKKDDFKFKSPCLLFAPEQDTNLCNFYRFQTETVAQQLTLPELQGKKYLSSKGWILTITQDWSSTSLFHPCSRLQIQLPEVTMIQDWDEDCTGTYDFSITKFILSADPLLTSDYTVMIIYGDLRKLAYYKSSDDSWTRIDTWYAMISREGARALLIEEEAEEERYTYGAYAFQVFEVDLSTNTWIEIKDLGNRAVFLGHNSSFSFEASDISGCKPNCIYFTDDCQESYASYEEQEGEGGKDWRIYDVQDGTVVLHEGGGGKDMRIYDVRDGTIVSHFNCDSYHPINPPMWLE</sequence>
<dbReference type="AlphaFoldDB" id="A0AAE0AVL4"/>
<accession>A0AAE0AVL4</accession>
<evidence type="ECO:0000313" key="2">
    <source>
        <dbReference type="EMBL" id="KAK3225091.1"/>
    </source>
</evidence>
<gene>
    <name evidence="2" type="ORF">Dsin_004953</name>
</gene>
<dbReference type="PANTHER" id="PTHR44259:SF108">
    <property type="entry name" value="F-BOX PROTEIN SKIP23-LIKE"/>
    <property type="match status" value="1"/>
</dbReference>
<evidence type="ECO:0000259" key="1">
    <source>
        <dbReference type="Pfam" id="PF03478"/>
    </source>
</evidence>
<feature type="domain" description="KIB1-4 beta-propeller" evidence="1">
    <location>
        <begin position="37"/>
        <end position="152"/>
    </location>
</feature>
<proteinExistence type="predicted"/>